<evidence type="ECO:0000313" key="2">
    <source>
        <dbReference type="Proteomes" id="UP000309997"/>
    </source>
</evidence>
<proteinExistence type="predicted"/>
<accession>A0ACC4C1Z2</accession>
<comment type="caution">
    <text evidence="1">The sequence shown here is derived from an EMBL/GenBank/DDBJ whole genome shotgun (WGS) entry which is preliminary data.</text>
</comment>
<name>A0ACC4C1Z2_POPAL</name>
<reference evidence="1 2" key="1">
    <citation type="journal article" date="2024" name="Plant Biotechnol. J.">
        <title>Genome and CRISPR/Cas9 system of a widespread forest tree (Populus alba) in the world.</title>
        <authorList>
            <person name="Liu Y.J."/>
            <person name="Jiang P.F."/>
            <person name="Han X.M."/>
            <person name="Li X.Y."/>
            <person name="Wang H.M."/>
            <person name="Wang Y.J."/>
            <person name="Wang X.X."/>
            <person name="Zeng Q.Y."/>
        </authorList>
    </citation>
    <scope>NUCLEOTIDE SEQUENCE [LARGE SCALE GENOMIC DNA]</scope>
    <source>
        <strain evidence="2">cv. PAL-ZL1</strain>
    </source>
</reference>
<keyword evidence="2" id="KW-1185">Reference proteome</keyword>
<dbReference type="EMBL" id="RCHU02000006">
    <property type="protein sequence ID" value="KAL3585251.1"/>
    <property type="molecule type" value="Genomic_DNA"/>
</dbReference>
<gene>
    <name evidence="1" type="ORF">D5086_012118</name>
</gene>
<evidence type="ECO:0000313" key="1">
    <source>
        <dbReference type="EMBL" id="KAL3585251.1"/>
    </source>
</evidence>
<sequence>MFLLAKLEKGDRAFCFTSGMAALTAVTHLVERGQEIVVGEDIYGGSDRLLSKVTPKTGIVVKWVDTSDLHEVASAIGPRTKLMWLESPASPRQQISDIRKIAKMARAYGALVLVKNSIITAVGTWNRHCDALSDKIYSWT</sequence>
<protein>
    <submittedName>
        <fullName evidence="1">Uncharacterized protein</fullName>
    </submittedName>
</protein>
<dbReference type="Proteomes" id="UP000309997">
    <property type="component" value="Unassembled WGS sequence"/>
</dbReference>
<organism evidence="1 2">
    <name type="scientific">Populus alba</name>
    <name type="common">White poplar</name>
    <dbReference type="NCBI Taxonomy" id="43335"/>
    <lineage>
        <taxon>Eukaryota</taxon>
        <taxon>Viridiplantae</taxon>
        <taxon>Streptophyta</taxon>
        <taxon>Embryophyta</taxon>
        <taxon>Tracheophyta</taxon>
        <taxon>Spermatophyta</taxon>
        <taxon>Magnoliopsida</taxon>
        <taxon>eudicotyledons</taxon>
        <taxon>Gunneridae</taxon>
        <taxon>Pentapetalae</taxon>
        <taxon>rosids</taxon>
        <taxon>fabids</taxon>
        <taxon>Malpighiales</taxon>
        <taxon>Salicaceae</taxon>
        <taxon>Saliceae</taxon>
        <taxon>Populus</taxon>
    </lineage>
</organism>